<accession>A0A6A4YXK5</accession>
<dbReference type="GO" id="GO:0003824">
    <property type="term" value="F:catalytic activity"/>
    <property type="evidence" value="ECO:0007669"/>
    <property type="project" value="InterPro"/>
</dbReference>
<dbReference type="GO" id="GO:0043041">
    <property type="term" value="P:amino acid activation for nonribosomal peptide biosynthetic process"/>
    <property type="evidence" value="ECO:0007669"/>
    <property type="project" value="TreeGrafter"/>
</dbReference>
<evidence type="ECO:0000313" key="3">
    <source>
        <dbReference type="Proteomes" id="UP000469452"/>
    </source>
</evidence>
<comment type="caution">
    <text evidence="2">The sequence shown here is derived from an EMBL/GenBank/DDBJ whole genome shotgun (WGS) entry which is preliminary data.</text>
</comment>
<dbReference type="Gene3D" id="3.30.559.30">
    <property type="entry name" value="Nonribosomal peptide synthetase, condensation domain"/>
    <property type="match status" value="1"/>
</dbReference>
<dbReference type="InterPro" id="IPR001242">
    <property type="entry name" value="Condensation_dom"/>
</dbReference>
<dbReference type="GO" id="GO:0005737">
    <property type="term" value="C:cytoplasm"/>
    <property type="evidence" value="ECO:0007669"/>
    <property type="project" value="TreeGrafter"/>
</dbReference>
<dbReference type="VEuPathDB" id="FungiDB:H257_19356"/>
<proteinExistence type="predicted"/>
<evidence type="ECO:0000259" key="1">
    <source>
        <dbReference type="Pfam" id="PF00668"/>
    </source>
</evidence>
<dbReference type="PANTHER" id="PTHR45527">
    <property type="entry name" value="NONRIBOSOMAL PEPTIDE SYNTHETASE"/>
    <property type="match status" value="1"/>
</dbReference>
<sequence length="236" mass="25938">MAKTVAFWANYLAGAPPTPCLSDLVPPSSCPEPNDLSLATHATLRRLPSVIRGLGVTMSTVVLLSWAMALQHHTNRHDIVFGQVLANRNLDVDGIDQMLGCTVSEVPCRVKFDTEMSIVERLQQLQANRTSIQGHCMINSDDHATWSHVPAMQFDTDLAFHRSHDLAMDDNVKINGGCNDTYPAAVYAIEVAVTPTTSGVAIRAAYDRSRTDQVAVSRLVATMASYLHEWDHSLRQ</sequence>
<dbReference type="GO" id="GO:0044550">
    <property type="term" value="P:secondary metabolite biosynthetic process"/>
    <property type="evidence" value="ECO:0007669"/>
    <property type="project" value="TreeGrafter"/>
</dbReference>
<dbReference type="EMBL" id="VJMI01021270">
    <property type="protein sequence ID" value="KAF0702147.1"/>
    <property type="molecule type" value="Genomic_DNA"/>
</dbReference>
<dbReference type="AlphaFoldDB" id="A0A6A4YXK5"/>
<evidence type="ECO:0000313" key="2">
    <source>
        <dbReference type="EMBL" id="KAF0702147.1"/>
    </source>
</evidence>
<dbReference type="PANTHER" id="PTHR45527:SF12">
    <property type="entry name" value="NONRIBOSOMAL PEPTIDE SYNTHETASE IVOA"/>
    <property type="match status" value="1"/>
</dbReference>
<reference evidence="2 3" key="1">
    <citation type="submission" date="2019-06" db="EMBL/GenBank/DDBJ databases">
        <title>Genomics analysis of Aphanomyces spp. identifies a new class of oomycete effector associated with host adaptation.</title>
        <authorList>
            <person name="Gaulin E."/>
        </authorList>
    </citation>
    <scope>NUCLEOTIDE SEQUENCE [LARGE SCALE GENOMIC DNA]</scope>
    <source>
        <strain evidence="2 3">E</strain>
    </source>
</reference>
<gene>
    <name evidence="2" type="ORF">AaE_016101</name>
</gene>
<organism evidence="2 3">
    <name type="scientific">Aphanomyces astaci</name>
    <name type="common">Crayfish plague agent</name>
    <dbReference type="NCBI Taxonomy" id="112090"/>
    <lineage>
        <taxon>Eukaryota</taxon>
        <taxon>Sar</taxon>
        <taxon>Stramenopiles</taxon>
        <taxon>Oomycota</taxon>
        <taxon>Saprolegniomycetes</taxon>
        <taxon>Saprolegniales</taxon>
        <taxon>Verrucalvaceae</taxon>
        <taxon>Aphanomyces</taxon>
    </lineage>
</organism>
<protein>
    <recommendedName>
        <fullName evidence="1">Condensation domain-containing protein</fullName>
    </recommendedName>
</protein>
<dbReference type="Proteomes" id="UP000469452">
    <property type="component" value="Unassembled WGS sequence"/>
</dbReference>
<dbReference type="SUPFAM" id="SSF52777">
    <property type="entry name" value="CoA-dependent acyltransferases"/>
    <property type="match status" value="1"/>
</dbReference>
<feature type="domain" description="Condensation" evidence="1">
    <location>
        <begin position="2"/>
        <end position="228"/>
    </location>
</feature>
<name>A0A6A4YXK5_APHAT</name>
<dbReference type="GO" id="GO:0031177">
    <property type="term" value="F:phosphopantetheine binding"/>
    <property type="evidence" value="ECO:0007669"/>
    <property type="project" value="TreeGrafter"/>
</dbReference>
<dbReference type="Pfam" id="PF00668">
    <property type="entry name" value="Condensation"/>
    <property type="match status" value="1"/>
</dbReference>